<dbReference type="InterPro" id="IPR001444">
    <property type="entry name" value="Flag_bb_rod_N"/>
</dbReference>
<evidence type="ECO:0000313" key="5">
    <source>
        <dbReference type="Proteomes" id="UP000693972"/>
    </source>
</evidence>
<comment type="subcellular location">
    <subcellularLocation>
        <location evidence="1">Bacterial flagellum basal body</location>
    </subcellularLocation>
</comment>
<organism evidence="4">
    <name type="scientific">Gymnodinialimonas phycosphaerae</name>
    <dbReference type="NCBI Taxonomy" id="2841589"/>
    <lineage>
        <taxon>Bacteria</taxon>
        <taxon>Pseudomonadati</taxon>
        <taxon>Pseudomonadota</taxon>
        <taxon>Alphaproteobacteria</taxon>
        <taxon>Rhodobacterales</taxon>
        <taxon>Paracoccaceae</taxon>
        <taxon>Gymnodinialimonas</taxon>
    </lineage>
</organism>
<dbReference type="NCBIfam" id="NF009270">
    <property type="entry name" value="PRK12627.1"/>
    <property type="match status" value="1"/>
</dbReference>
<evidence type="ECO:0000259" key="2">
    <source>
        <dbReference type="Pfam" id="PF00460"/>
    </source>
</evidence>
<accession>A0A975TT05</accession>
<evidence type="ECO:0000256" key="1">
    <source>
        <dbReference type="ARBA" id="ARBA00004117"/>
    </source>
</evidence>
<evidence type="ECO:0000313" key="4">
    <source>
        <dbReference type="EMBL" id="QXL86756.1"/>
    </source>
</evidence>
<dbReference type="RefSeq" id="WP_257893689.1">
    <property type="nucleotide sequence ID" value="NZ_JAIMBW010000001.1"/>
</dbReference>
<dbReference type="Proteomes" id="UP000693972">
    <property type="component" value="Unassembled WGS sequence"/>
</dbReference>
<proteinExistence type="predicted"/>
<name>A0A975TT05_9RHOB</name>
<keyword evidence="5" id="KW-1185">Reference proteome</keyword>
<feature type="domain" description="Flagellar basal body rod protein N-terminal" evidence="2">
    <location>
        <begin position="19"/>
        <end position="38"/>
    </location>
</feature>
<gene>
    <name evidence="3" type="ORF">KUL25_15030</name>
    <name evidence="4" type="ORF">KUL25_15035</name>
</gene>
<protein>
    <submittedName>
        <fullName evidence="4">FlgB family protein</fullName>
    </submittedName>
</protein>
<dbReference type="AlphaFoldDB" id="A0A975TT05"/>
<dbReference type="EMBL" id="JAIMBW010000001">
    <property type="protein sequence ID" value="MBY4894071.1"/>
    <property type="molecule type" value="Genomic_DNA"/>
</dbReference>
<dbReference type="Pfam" id="PF00460">
    <property type="entry name" value="Flg_bb_rod"/>
    <property type="match status" value="1"/>
</dbReference>
<sequence>MFEGLEIFQLARGLARHSASRQAVVAQNIANADTPGYRARDVADFDQTWRNMTAEARMGRAEMPMRVIDAGTPASPNGNSVSLEFEMLRGIEAQRAHSRALRVYGSAMTILRTSIGR</sequence>
<reference evidence="4 5" key="1">
    <citation type="submission" date="2021-07" db="EMBL/GenBank/DDBJ databases">
        <title>Karlodiniumbacter phycospheric gen. nov., sp. nov., a phycosphere bacterium isolated from karlodinium veneficum.</title>
        <authorList>
            <person name="Peng Y."/>
            <person name="Jiang L."/>
            <person name="Lee J."/>
        </authorList>
    </citation>
    <scope>NUCLEOTIDE SEQUENCE</scope>
    <source>
        <strain evidence="4 5">N5</strain>
    </source>
</reference>
<evidence type="ECO:0000313" key="3">
    <source>
        <dbReference type="EMBL" id="MBY4894071.1"/>
    </source>
</evidence>
<dbReference type="GO" id="GO:0009425">
    <property type="term" value="C:bacterial-type flagellum basal body"/>
    <property type="evidence" value="ECO:0007669"/>
    <property type="project" value="UniProtKB-SubCell"/>
</dbReference>
<dbReference type="EMBL" id="CP078073">
    <property type="protein sequence ID" value="QXL86756.1"/>
    <property type="molecule type" value="Genomic_DNA"/>
</dbReference>